<feature type="region of interest" description="Disordered" evidence="5">
    <location>
        <begin position="536"/>
        <end position="564"/>
    </location>
</feature>
<feature type="compositionally biased region" description="Low complexity" evidence="5">
    <location>
        <begin position="90"/>
        <end position="102"/>
    </location>
</feature>
<dbReference type="InterPro" id="IPR001680">
    <property type="entry name" value="WD40_rpt"/>
</dbReference>
<proteinExistence type="predicted"/>
<dbReference type="SMART" id="SM00320">
    <property type="entry name" value="WD40"/>
    <property type="match status" value="5"/>
</dbReference>
<name>A0A835TDV5_CHLIN</name>
<keyword evidence="2" id="KW-0677">Repeat</keyword>
<dbReference type="Proteomes" id="UP000650467">
    <property type="component" value="Unassembled WGS sequence"/>
</dbReference>
<protein>
    <submittedName>
        <fullName evidence="6">Uncharacterized protein</fullName>
    </submittedName>
</protein>
<feature type="compositionally biased region" description="Gly residues" evidence="5">
    <location>
        <begin position="154"/>
        <end position="170"/>
    </location>
</feature>
<dbReference type="SUPFAM" id="SSF50978">
    <property type="entry name" value="WD40 repeat-like"/>
    <property type="match status" value="1"/>
</dbReference>
<dbReference type="PANTHER" id="PTHR44499:SF1">
    <property type="entry name" value="JOUBERIN"/>
    <property type="match status" value="1"/>
</dbReference>
<evidence type="ECO:0000313" key="7">
    <source>
        <dbReference type="Proteomes" id="UP000650467"/>
    </source>
</evidence>
<feature type="region of interest" description="Disordered" evidence="5">
    <location>
        <begin position="1"/>
        <end position="110"/>
    </location>
</feature>
<feature type="compositionally biased region" description="Low complexity" evidence="5">
    <location>
        <begin position="47"/>
        <end position="72"/>
    </location>
</feature>
<evidence type="ECO:0000313" key="6">
    <source>
        <dbReference type="EMBL" id="KAG2441513.1"/>
    </source>
</evidence>
<gene>
    <name evidence="6" type="ORF">HXX76_003135</name>
</gene>
<feature type="compositionally biased region" description="Low complexity" evidence="5">
    <location>
        <begin position="1391"/>
        <end position="1400"/>
    </location>
</feature>
<feature type="repeat" description="WD" evidence="3">
    <location>
        <begin position="1189"/>
        <end position="1209"/>
    </location>
</feature>
<evidence type="ECO:0000256" key="4">
    <source>
        <dbReference type="SAM" id="Coils"/>
    </source>
</evidence>
<reference evidence="6" key="1">
    <citation type="journal article" date="2020" name="bioRxiv">
        <title>Comparative genomics of Chlamydomonas.</title>
        <authorList>
            <person name="Craig R.J."/>
            <person name="Hasan A.R."/>
            <person name="Ness R.W."/>
            <person name="Keightley P.D."/>
        </authorList>
    </citation>
    <scope>NUCLEOTIDE SEQUENCE</scope>
    <source>
        <strain evidence="6">SAG 7.73</strain>
    </source>
</reference>
<dbReference type="PROSITE" id="PS00678">
    <property type="entry name" value="WD_REPEATS_1"/>
    <property type="match status" value="1"/>
</dbReference>
<sequence>MKVEEMIIPAEQPQRPPALKDSGPRRVSFDTPPTPSAAAPAGPPVSPYASTGAPSLSGEASLAAAPALAPAPAALPPRGPSLDLPPPPSASAWRTSPAAAPAAAPPSAPVTAAAAPAADLGASLRLPQPAAPAPPSRATSMAGSEASFSLAPGAGPGAGAGAAAGAGGGSLNASMRRTKRRHAAAAAASGGSVLGPAPVPISALAPPPAWGTAPPPPAWGMAAAPAAPPAGAAPADAAAGGVGPAAVAVAGGAMPAPMGVDAAPMAPPQPGGPSPFVSALAEPGAAAMMGLDEAAAAHAAAAAAAEPPPPPPICGPLYTKPIPPNVLAITVERSEALRHDPLLTNPVIRVHCVDPDSGAYLATLDDPSLGPLDPIRQEQLLEFVGRPAQVTAGNATDYPVPALQRYIPPVQTQPFDLLSRPEARTMAAWEETLLVDEAVERLIALDPLLLFEVLQPPVSFQRYRKHERAFDPADGSHLVAWGFLRPAGPPPAAPGGGRQPLLGRLKLQLYKYKRDITAATHVGADTSRFNFLRRSTPAATTNPNPGAAAGMGQQQAGGMWAPPPQQSGVISAASRAYLNWKALMAVGGASVVAKYKSAITVVLQAVPRPPPEVVITEPARGIRPYLPAGYGSGFETSRVPLSAYMGGEGGAGGGLGEAVEDLSRHPLYRPITEPCRIPNTPLRELPGGPAGVTCLAFSAGGTYLALAAAGSPTAPGPGGSDSFKLCIYKTLTGALVKTIHGAHSGFIYELAWARGDSALISASADCTAKVWELNPAAAAEAMAAAEAAAAAAEAATLAGGAGAAGAAGAAVAQAADAAAAAAATAPRMNLLATVKPGAAAAAQSAPPSAAPTAPATPNASFTTQRGGGAAGQYGRPAAATAGGAAAGPATQMLAGGKVGAAAGLPPATVLRHACYVYSAQFHPVQKQGSALVATGAYDGTVRLWRRYTGELLAAVKTQSGAINSLCFDKLGTRLYSGDSAGVLQARRGSEFSCDVNKGVEAAAAAPGATNLKASAITTGGGGGGNLNATMMSATMRPRTGTGGGGGVNLNASMLPRNLNASFRPSATATSTASSAAVAGAAAGAAAAGGGDAAAGAANLNATTASTAASVADAAAAAGAAAAANILRVLRQCDEFDGEPLAHVFLHPSGRRLGVLTKRSRLLVLETRGLSRAEQFYGVRCREAPLKATFSPDGRYLVCGSEDGRVCVWDADGGPPTLLPHCSLGGDTIYQVAWNPQFQVAAVCSFASWAPVLLAAYDSRLPDVALTLGHKNGVELMGREHRTADTTLRRRWDVPDRLTPEFLKLMLQDIRRDAHERGILGAPGDPHGDKLVVPISRLQHLRASAPAAAAAGGAAGEQPPTPSARGPADAALELPGSRFAAPGDGSEDEAAAARAAQSAVAKELLHRSMRGGAGRPKTAPPPSAPALSLPPPAFKDAAPTAPPPPPLQEYAWNHPQPAAGAVDTMARPAVGDGGGIREDQLPPARYGSAEGLAAGGGGAASPGTPQQSAREVAGHTQTSFYPQRAAAPMTAQQQQQQAAFQQQAAQQQQQQAAFQQQAAIQQQLLLQQQQQAAAAYQQQLAAQQQQQALVKQQLAAAYGIHPPQQQQQQQQQYQQPYAQQHYAQQPQQYAQPYQQQQYAQPAGGVYGGGGTAAGGYGYGSPTAAAAGGGMVGAPGTPQQQMAQAAAWQQQMRQRAY</sequence>
<feature type="repeat" description="WD" evidence="3">
    <location>
        <begin position="740"/>
        <end position="781"/>
    </location>
</feature>
<feature type="coiled-coil region" evidence="4">
    <location>
        <begin position="1530"/>
        <end position="1592"/>
    </location>
</feature>
<dbReference type="OrthoDB" id="544211at2759"/>
<dbReference type="InterPro" id="IPR036322">
    <property type="entry name" value="WD40_repeat_dom_sf"/>
</dbReference>
<keyword evidence="1 3" id="KW-0853">WD repeat</keyword>
<feature type="region of interest" description="Disordered" evidence="5">
    <location>
        <begin position="1655"/>
        <end position="1695"/>
    </location>
</feature>
<dbReference type="InterPro" id="IPR052803">
    <property type="entry name" value="Cilium-Associated_Jouberin"/>
</dbReference>
<dbReference type="GO" id="GO:0044458">
    <property type="term" value="P:motile cilium assembly"/>
    <property type="evidence" value="ECO:0007669"/>
    <property type="project" value="TreeGrafter"/>
</dbReference>
<dbReference type="Pfam" id="PF00400">
    <property type="entry name" value="WD40"/>
    <property type="match status" value="3"/>
</dbReference>
<evidence type="ECO:0000256" key="1">
    <source>
        <dbReference type="ARBA" id="ARBA00022574"/>
    </source>
</evidence>
<feature type="compositionally biased region" description="Pro residues" evidence="5">
    <location>
        <begin position="1417"/>
        <end position="1432"/>
    </location>
</feature>
<dbReference type="PROSITE" id="PS50082">
    <property type="entry name" value="WD_REPEATS_2"/>
    <property type="match status" value="3"/>
</dbReference>
<feature type="compositionally biased region" description="Low complexity" evidence="5">
    <location>
        <begin position="843"/>
        <end position="864"/>
    </location>
</feature>
<feature type="compositionally biased region" description="Pro residues" evidence="5">
    <location>
        <begin position="73"/>
        <end position="89"/>
    </location>
</feature>
<evidence type="ECO:0000256" key="3">
    <source>
        <dbReference type="PROSITE-ProRule" id="PRU00221"/>
    </source>
</evidence>
<dbReference type="PANTHER" id="PTHR44499">
    <property type="entry name" value="JOUBERIN"/>
    <property type="match status" value="1"/>
</dbReference>
<evidence type="ECO:0000256" key="5">
    <source>
        <dbReference type="SAM" id="MobiDB-lite"/>
    </source>
</evidence>
<feature type="region of interest" description="Disordered" evidence="5">
    <location>
        <begin position="125"/>
        <end position="191"/>
    </location>
</feature>
<dbReference type="GO" id="GO:0036064">
    <property type="term" value="C:ciliary basal body"/>
    <property type="evidence" value="ECO:0007669"/>
    <property type="project" value="TreeGrafter"/>
</dbReference>
<dbReference type="InterPro" id="IPR015943">
    <property type="entry name" value="WD40/YVTN_repeat-like_dom_sf"/>
</dbReference>
<feature type="region of interest" description="Disordered" evidence="5">
    <location>
        <begin position="1464"/>
        <end position="1515"/>
    </location>
</feature>
<feature type="region of interest" description="Disordered" evidence="5">
    <location>
        <begin position="1343"/>
        <end position="1452"/>
    </location>
</feature>
<keyword evidence="4" id="KW-0175">Coiled coil</keyword>
<dbReference type="Gene3D" id="2.130.10.10">
    <property type="entry name" value="YVTN repeat-like/Quinoprotein amine dehydrogenase"/>
    <property type="match status" value="3"/>
</dbReference>
<organism evidence="6 7">
    <name type="scientific">Chlamydomonas incerta</name>
    <dbReference type="NCBI Taxonomy" id="51695"/>
    <lineage>
        <taxon>Eukaryota</taxon>
        <taxon>Viridiplantae</taxon>
        <taxon>Chlorophyta</taxon>
        <taxon>core chlorophytes</taxon>
        <taxon>Chlorophyceae</taxon>
        <taxon>CS clade</taxon>
        <taxon>Chlamydomonadales</taxon>
        <taxon>Chlamydomonadaceae</taxon>
        <taxon>Chlamydomonas</taxon>
    </lineage>
</organism>
<evidence type="ECO:0000256" key="2">
    <source>
        <dbReference type="ARBA" id="ARBA00022737"/>
    </source>
</evidence>
<accession>A0A835TDV5</accession>
<keyword evidence="7" id="KW-1185">Reference proteome</keyword>
<feature type="region of interest" description="Disordered" evidence="5">
    <location>
        <begin position="843"/>
        <end position="874"/>
    </location>
</feature>
<dbReference type="PROSITE" id="PS50294">
    <property type="entry name" value="WD_REPEATS_REGION"/>
    <property type="match status" value="1"/>
</dbReference>
<feature type="compositionally biased region" description="Polar residues" evidence="5">
    <location>
        <begin position="1503"/>
        <end position="1515"/>
    </location>
</feature>
<dbReference type="InterPro" id="IPR019775">
    <property type="entry name" value="WD40_repeat_CS"/>
</dbReference>
<feature type="compositionally biased region" description="Low complexity" evidence="5">
    <location>
        <begin position="1672"/>
        <end position="1695"/>
    </location>
</feature>
<dbReference type="EMBL" id="JAEHOC010000005">
    <property type="protein sequence ID" value="KAG2441513.1"/>
    <property type="molecule type" value="Genomic_DNA"/>
</dbReference>
<feature type="repeat" description="WD" evidence="3">
    <location>
        <begin position="909"/>
        <end position="954"/>
    </location>
</feature>
<feature type="compositionally biased region" description="Low complexity" evidence="5">
    <location>
        <begin position="536"/>
        <end position="560"/>
    </location>
</feature>
<comment type="caution">
    <text evidence="6">The sequence shown here is derived from an EMBL/GenBank/DDBJ whole genome shotgun (WGS) entry which is preliminary data.</text>
</comment>